<dbReference type="EMBL" id="BGPR01000002">
    <property type="protein sequence ID" value="GBL73007.1"/>
    <property type="molecule type" value="Genomic_DNA"/>
</dbReference>
<proteinExistence type="predicted"/>
<keyword evidence="10" id="KW-1185">Reference proteome</keyword>
<dbReference type="Gene3D" id="3.30.70.270">
    <property type="match status" value="1"/>
</dbReference>
<keyword evidence="6" id="KW-0378">Hydrolase</keyword>
<dbReference type="Proteomes" id="UP000499080">
    <property type="component" value="Unassembled WGS sequence"/>
</dbReference>
<dbReference type="GO" id="GO:0004519">
    <property type="term" value="F:endonuclease activity"/>
    <property type="evidence" value="ECO:0007669"/>
    <property type="project" value="UniProtKB-KW"/>
</dbReference>
<evidence type="ECO:0000313" key="10">
    <source>
        <dbReference type="Proteomes" id="UP000499080"/>
    </source>
</evidence>
<dbReference type="AlphaFoldDB" id="A0A4Y2A0C7"/>
<dbReference type="PANTHER" id="PTHR24559">
    <property type="entry name" value="TRANSPOSON TY3-I GAG-POL POLYPROTEIN"/>
    <property type="match status" value="1"/>
</dbReference>
<dbReference type="PANTHER" id="PTHR24559:SF444">
    <property type="entry name" value="REVERSE TRANSCRIPTASE DOMAIN-CONTAINING PROTEIN"/>
    <property type="match status" value="1"/>
</dbReference>
<name>A0A4Y2A0C7_ARAVE</name>
<evidence type="ECO:0000256" key="7">
    <source>
        <dbReference type="ARBA" id="ARBA00022918"/>
    </source>
</evidence>
<evidence type="ECO:0000313" key="9">
    <source>
        <dbReference type="EMBL" id="GBL73007.1"/>
    </source>
</evidence>
<evidence type="ECO:0000259" key="8">
    <source>
        <dbReference type="Pfam" id="PF00078"/>
    </source>
</evidence>
<dbReference type="InterPro" id="IPR000477">
    <property type="entry name" value="RT_dom"/>
</dbReference>
<feature type="domain" description="Reverse transcriptase" evidence="8">
    <location>
        <begin position="2"/>
        <end position="101"/>
    </location>
</feature>
<keyword evidence="1" id="KW-0645">Protease</keyword>
<organism evidence="9 10">
    <name type="scientific">Araneus ventricosus</name>
    <name type="common">Orbweaver spider</name>
    <name type="synonym">Epeira ventricosa</name>
    <dbReference type="NCBI Taxonomy" id="182803"/>
    <lineage>
        <taxon>Eukaryota</taxon>
        <taxon>Metazoa</taxon>
        <taxon>Ecdysozoa</taxon>
        <taxon>Arthropoda</taxon>
        <taxon>Chelicerata</taxon>
        <taxon>Arachnida</taxon>
        <taxon>Araneae</taxon>
        <taxon>Araneomorphae</taxon>
        <taxon>Entelegynae</taxon>
        <taxon>Araneoidea</taxon>
        <taxon>Araneidae</taxon>
        <taxon>Araneus</taxon>
    </lineage>
</organism>
<dbReference type="InterPro" id="IPR043128">
    <property type="entry name" value="Rev_trsase/Diguanyl_cyclase"/>
</dbReference>
<keyword evidence="5" id="KW-0255">Endonuclease</keyword>
<sequence length="108" mass="12464">MVPKKDYLRPCGDYRRLNTETVQDRFPIPHGHGFAHNLFNKKIFSTIDLVRVCHQIPVAAADIPKTAVRTPFGLFEFLFIPFGLCNAAQTFQWFMYEIVGDSDCCFVY</sequence>
<dbReference type="CDD" id="cd01647">
    <property type="entry name" value="RT_LTR"/>
    <property type="match status" value="1"/>
</dbReference>
<keyword evidence="7" id="KW-0695">RNA-directed DNA polymerase</keyword>
<dbReference type="InterPro" id="IPR053134">
    <property type="entry name" value="RNA-dir_DNA_polymerase"/>
</dbReference>
<comment type="caution">
    <text evidence="9">The sequence shown here is derived from an EMBL/GenBank/DDBJ whole genome shotgun (WGS) entry which is preliminary data.</text>
</comment>
<dbReference type="InterPro" id="IPR043502">
    <property type="entry name" value="DNA/RNA_pol_sf"/>
</dbReference>
<evidence type="ECO:0000256" key="2">
    <source>
        <dbReference type="ARBA" id="ARBA00022679"/>
    </source>
</evidence>
<evidence type="ECO:0000256" key="6">
    <source>
        <dbReference type="ARBA" id="ARBA00022801"/>
    </source>
</evidence>
<evidence type="ECO:0000256" key="4">
    <source>
        <dbReference type="ARBA" id="ARBA00022722"/>
    </source>
</evidence>
<keyword evidence="4" id="KW-0540">Nuclease</keyword>
<reference evidence="9 10" key="1">
    <citation type="journal article" date="2019" name="Sci. Rep.">
        <title>Orb-weaving spider Araneus ventricosus genome elucidates the spidroin gene catalogue.</title>
        <authorList>
            <person name="Kono N."/>
            <person name="Nakamura H."/>
            <person name="Ohtoshi R."/>
            <person name="Moran D.A.P."/>
            <person name="Shinohara A."/>
            <person name="Yoshida Y."/>
            <person name="Fujiwara M."/>
            <person name="Mori M."/>
            <person name="Tomita M."/>
            <person name="Arakawa K."/>
        </authorList>
    </citation>
    <scope>NUCLEOTIDE SEQUENCE [LARGE SCALE GENOMIC DNA]</scope>
</reference>
<dbReference type="GO" id="GO:0006508">
    <property type="term" value="P:proteolysis"/>
    <property type="evidence" value="ECO:0007669"/>
    <property type="project" value="UniProtKB-KW"/>
</dbReference>
<evidence type="ECO:0000256" key="1">
    <source>
        <dbReference type="ARBA" id="ARBA00022670"/>
    </source>
</evidence>
<dbReference type="Pfam" id="PF00078">
    <property type="entry name" value="RVT_1"/>
    <property type="match status" value="1"/>
</dbReference>
<keyword evidence="2" id="KW-0808">Transferase</keyword>
<protein>
    <submittedName>
        <fullName evidence="9">Transposon Ty3-I Gag-Pol polyprotein</fullName>
    </submittedName>
</protein>
<evidence type="ECO:0000256" key="5">
    <source>
        <dbReference type="ARBA" id="ARBA00022759"/>
    </source>
</evidence>
<accession>A0A4Y2A0C7</accession>
<evidence type="ECO:0000256" key="3">
    <source>
        <dbReference type="ARBA" id="ARBA00022695"/>
    </source>
</evidence>
<dbReference type="GO" id="GO:0003964">
    <property type="term" value="F:RNA-directed DNA polymerase activity"/>
    <property type="evidence" value="ECO:0007669"/>
    <property type="project" value="UniProtKB-KW"/>
</dbReference>
<gene>
    <name evidence="9" type="primary">TY3B-I_1054</name>
    <name evidence="9" type="ORF">AVEN_128175_1</name>
</gene>
<dbReference type="OrthoDB" id="6429476at2759"/>
<dbReference type="GO" id="GO:0008233">
    <property type="term" value="F:peptidase activity"/>
    <property type="evidence" value="ECO:0007669"/>
    <property type="project" value="UniProtKB-KW"/>
</dbReference>
<dbReference type="Gene3D" id="3.10.10.10">
    <property type="entry name" value="HIV Type 1 Reverse Transcriptase, subunit A, domain 1"/>
    <property type="match status" value="1"/>
</dbReference>
<dbReference type="FunFam" id="3.10.10.10:FF:000007">
    <property type="entry name" value="Retrovirus-related Pol polyprotein from transposon 17.6-like Protein"/>
    <property type="match status" value="1"/>
</dbReference>
<keyword evidence="3" id="KW-0548">Nucleotidyltransferase</keyword>
<dbReference type="SUPFAM" id="SSF56672">
    <property type="entry name" value="DNA/RNA polymerases"/>
    <property type="match status" value="1"/>
</dbReference>